<accession>A0ABS4KU53</accession>
<name>A0ABS4KU53_9CLOT</name>
<organism evidence="2 3">
    <name type="scientific">Clostridium algifaecis</name>
    <dbReference type="NCBI Taxonomy" id="1472040"/>
    <lineage>
        <taxon>Bacteria</taxon>
        <taxon>Bacillati</taxon>
        <taxon>Bacillota</taxon>
        <taxon>Clostridia</taxon>
        <taxon>Eubacteriales</taxon>
        <taxon>Clostridiaceae</taxon>
        <taxon>Clostridium</taxon>
    </lineage>
</organism>
<feature type="transmembrane region" description="Helical" evidence="1">
    <location>
        <begin position="6"/>
        <end position="28"/>
    </location>
</feature>
<dbReference type="EMBL" id="JAGGLM010000016">
    <property type="protein sequence ID" value="MBP2033547.1"/>
    <property type="molecule type" value="Genomic_DNA"/>
</dbReference>
<keyword evidence="1" id="KW-0812">Transmembrane</keyword>
<evidence type="ECO:0000313" key="3">
    <source>
        <dbReference type="Proteomes" id="UP001519307"/>
    </source>
</evidence>
<evidence type="ECO:0000256" key="1">
    <source>
        <dbReference type="SAM" id="Phobius"/>
    </source>
</evidence>
<keyword evidence="1" id="KW-0472">Membrane</keyword>
<reference evidence="2 3" key="1">
    <citation type="submission" date="2021-03" db="EMBL/GenBank/DDBJ databases">
        <title>Genomic Encyclopedia of Type Strains, Phase IV (KMG-IV): sequencing the most valuable type-strain genomes for metagenomic binning, comparative biology and taxonomic classification.</title>
        <authorList>
            <person name="Goeker M."/>
        </authorList>
    </citation>
    <scope>NUCLEOTIDE SEQUENCE [LARGE SCALE GENOMIC DNA]</scope>
    <source>
        <strain evidence="2 3">DSM 28783</strain>
    </source>
</reference>
<evidence type="ECO:0000313" key="2">
    <source>
        <dbReference type="EMBL" id="MBP2033547.1"/>
    </source>
</evidence>
<sequence>MNISEISSFILLNVTIINAGSVILNIILETPSASSSLMILSSLKIYPNAIISINKIN</sequence>
<gene>
    <name evidence="2" type="ORF">J2Z42_002250</name>
</gene>
<keyword evidence="3" id="KW-1185">Reference proteome</keyword>
<comment type="caution">
    <text evidence="2">The sequence shown here is derived from an EMBL/GenBank/DDBJ whole genome shotgun (WGS) entry which is preliminary data.</text>
</comment>
<keyword evidence="1" id="KW-1133">Transmembrane helix</keyword>
<dbReference type="Proteomes" id="UP001519307">
    <property type="component" value="Unassembled WGS sequence"/>
</dbReference>
<protein>
    <submittedName>
        <fullName evidence="2">Uncharacterized protein</fullName>
    </submittedName>
</protein>
<proteinExistence type="predicted"/>